<keyword evidence="4" id="KW-1185">Reference proteome</keyword>
<dbReference type="PANTHER" id="PTHR14047">
    <property type="entry name" value="P ANTIGEN FAMILY MEMBER 5-RELATED"/>
    <property type="match status" value="1"/>
</dbReference>
<proteinExistence type="inferred from homology"/>
<feature type="domain" description="GAGE" evidence="3">
    <location>
        <begin position="1"/>
        <end position="65"/>
    </location>
</feature>
<dbReference type="RefSeq" id="XP_033705340.1">
    <property type="nucleotide sequence ID" value="XM_033849449.1"/>
</dbReference>
<dbReference type="GeneID" id="109551276"/>
<dbReference type="OrthoDB" id="9538520at2759"/>
<evidence type="ECO:0000259" key="3">
    <source>
        <dbReference type="SMART" id="SM01379"/>
    </source>
</evidence>
<accession>A0A6J3QS46</accession>
<dbReference type="PANTHER" id="PTHR14047:SF33">
    <property type="entry name" value="X ANTIGEN FAMILY MEMBER 5"/>
    <property type="match status" value="1"/>
</dbReference>
<dbReference type="AlphaFoldDB" id="A0A6J3QS46"/>
<comment type="similarity">
    <text evidence="1">Belongs to the GAGE family.</text>
</comment>
<dbReference type="InParanoid" id="A0A6J3QS46"/>
<sequence length="247" mass="27960">MSRRIKSTYRPKERRDDQGYPRAVGPVYFQQPGDKQPQQEKPLTKSQDIILGQEKKDEGASSLQVGYMCRRIRSTYRPKERGDDQGYPRAVGPVFFQQPGDKQPQQEKPLTKSQDIILGQEKKDEGASSVQVGNMSRRIKSTYRPKERRDDQRYPRAVWPVFFQQPGDKQPQQEKPLTKSQDIILGQEEKDEGASSLQGPALEANQQELAQPKTGCGCGDGSDVKRKRLPNPEPIKEPEAGEGQPQV</sequence>
<gene>
    <name evidence="5" type="primary">LOC109551276</name>
</gene>
<dbReference type="InterPro" id="IPR031320">
    <property type="entry name" value="GAGE"/>
</dbReference>
<reference evidence="5" key="1">
    <citation type="submission" date="2025-08" db="UniProtKB">
        <authorList>
            <consortium name="RefSeq"/>
        </authorList>
    </citation>
    <scope>IDENTIFICATION</scope>
    <source>
        <tissue evidence="5">Spleen</tissue>
    </source>
</reference>
<feature type="domain" description="GAGE" evidence="3">
    <location>
        <begin position="68"/>
        <end position="134"/>
    </location>
</feature>
<feature type="domain" description="GAGE" evidence="3">
    <location>
        <begin position="135"/>
        <end position="247"/>
    </location>
</feature>
<feature type="region of interest" description="Disordered" evidence="2">
    <location>
        <begin position="1"/>
        <end position="247"/>
    </location>
</feature>
<protein>
    <submittedName>
        <fullName evidence="5">P antigen family member 1-like</fullName>
    </submittedName>
</protein>
<name>A0A6J3QS46_TURTR</name>
<evidence type="ECO:0000313" key="4">
    <source>
        <dbReference type="Proteomes" id="UP000245320"/>
    </source>
</evidence>
<evidence type="ECO:0000313" key="5">
    <source>
        <dbReference type="RefSeq" id="XP_033705340.1"/>
    </source>
</evidence>
<feature type="compositionally biased region" description="Basic and acidic residues" evidence="2">
    <location>
        <begin position="10"/>
        <end position="19"/>
    </location>
</feature>
<evidence type="ECO:0000256" key="1">
    <source>
        <dbReference type="ARBA" id="ARBA00007043"/>
    </source>
</evidence>
<feature type="compositionally biased region" description="Basic and acidic residues" evidence="2">
    <location>
        <begin position="77"/>
        <end position="86"/>
    </location>
</feature>
<dbReference type="Proteomes" id="UP000245320">
    <property type="component" value="Chromosome X"/>
</dbReference>
<organism evidence="4 5">
    <name type="scientific">Tursiops truncatus</name>
    <name type="common">Atlantic bottle-nosed dolphin</name>
    <name type="synonym">Delphinus truncatus</name>
    <dbReference type="NCBI Taxonomy" id="9739"/>
    <lineage>
        <taxon>Eukaryota</taxon>
        <taxon>Metazoa</taxon>
        <taxon>Chordata</taxon>
        <taxon>Craniata</taxon>
        <taxon>Vertebrata</taxon>
        <taxon>Euteleostomi</taxon>
        <taxon>Mammalia</taxon>
        <taxon>Eutheria</taxon>
        <taxon>Laurasiatheria</taxon>
        <taxon>Artiodactyla</taxon>
        <taxon>Whippomorpha</taxon>
        <taxon>Cetacea</taxon>
        <taxon>Odontoceti</taxon>
        <taxon>Delphinidae</taxon>
        <taxon>Tursiops</taxon>
    </lineage>
</organism>
<dbReference type="InterPro" id="IPR008625">
    <property type="entry name" value="GAGE_fam"/>
</dbReference>
<dbReference type="SMART" id="SM01379">
    <property type="entry name" value="GAGE"/>
    <property type="match status" value="3"/>
</dbReference>
<feature type="compositionally biased region" description="Basic and acidic residues" evidence="2">
    <location>
        <begin position="144"/>
        <end position="154"/>
    </location>
</feature>
<evidence type="ECO:0000256" key="2">
    <source>
        <dbReference type="SAM" id="MobiDB-lite"/>
    </source>
</evidence>
<dbReference type="Pfam" id="PF05831">
    <property type="entry name" value="GAGE"/>
    <property type="match status" value="3"/>
</dbReference>